<gene>
    <name evidence="10" type="ORF">DTL3_0146</name>
</gene>
<protein>
    <recommendedName>
        <fullName evidence="8">Riboflavin transporter</fullName>
    </recommendedName>
</protein>
<dbReference type="HOGENOM" id="CLU_086673_0_1_0"/>
<evidence type="ECO:0000256" key="1">
    <source>
        <dbReference type="ARBA" id="ARBA00004651"/>
    </source>
</evidence>
<evidence type="ECO:0000256" key="3">
    <source>
        <dbReference type="ARBA" id="ARBA00022448"/>
    </source>
</evidence>
<dbReference type="STRING" id="1006576.DTL3_0146"/>
<dbReference type="EMBL" id="LN824141">
    <property type="protein sequence ID" value="CEP77477.1"/>
    <property type="molecule type" value="Genomic_DNA"/>
</dbReference>
<feature type="transmembrane region" description="Helical" evidence="9">
    <location>
        <begin position="6"/>
        <end position="30"/>
    </location>
</feature>
<reference evidence="11" key="1">
    <citation type="submission" date="2014-11" db="EMBL/GenBank/DDBJ databases">
        <authorList>
            <person name="Wibberg D."/>
        </authorList>
    </citation>
    <scope>NUCLEOTIDE SEQUENCE [LARGE SCALE GENOMIC DNA]</scope>
    <source>
        <strain evidence="11">L3</strain>
    </source>
</reference>
<comment type="function">
    <text evidence="8">Probably a riboflavin-binding protein that interacts with the energy-coupling factor (ECF) ABC-transporter complex.</text>
</comment>
<accession>A0A0C7NNH5</accession>
<evidence type="ECO:0000256" key="8">
    <source>
        <dbReference type="PIRNR" id="PIRNR037778"/>
    </source>
</evidence>
<dbReference type="PANTHER" id="PTHR38438:SF1">
    <property type="entry name" value="RIBOFLAVIN TRANSPORTER RIBU"/>
    <property type="match status" value="1"/>
</dbReference>
<proteinExistence type="inferred from homology"/>
<keyword evidence="7 8" id="KW-0472">Membrane</keyword>
<feature type="transmembrane region" description="Helical" evidence="9">
    <location>
        <begin position="101"/>
        <end position="124"/>
    </location>
</feature>
<comment type="similarity">
    <text evidence="2 8">Belongs to the prokaryotic riboflavin transporter (P-RFT) (TC 2.A.87) family.</text>
</comment>
<dbReference type="PIRSF" id="PIRSF037778">
    <property type="entry name" value="UCP037778_transp_RibU"/>
    <property type="match status" value="1"/>
</dbReference>
<dbReference type="OrthoDB" id="9809216at2"/>
<dbReference type="InterPro" id="IPR024529">
    <property type="entry name" value="ECF_trnsprt_substrate-spec"/>
</dbReference>
<dbReference type="AlphaFoldDB" id="A0A0C7NNH5"/>
<dbReference type="GO" id="GO:0005886">
    <property type="term" value="C:plasma membrane"/>
    <property type="evidence" value="ECO:0007669"/>
    <property type="project" value="UniProtKB-SubCell"/>
</dbReference>
<keyword evidence="5 9" id="KW-0812">Transmembrane</keyword>
<dbReference type="GO" id="GO:0032217">
    <property type="term" value="F:riboflavin transmembrane transporter activity"/>
    <property type="evidence" value="ECO:0007669"/>
    <property type="project" value="UniProtKB-UniRule"/>
</dbReference>
<name>A0A0C7NNH5_DEFTU</name>
<dbReference type="Pfam" id="PF12822">
    <property type="entry name" value="ECF_trnsprt"/>
    <property type="match status" value="1"/>
</dbReference>
<keyword evidence="3 8" id="KW-0813">Transport</keyword>
<evidence type="ECO:0000256" key="5">
    <source>
        <dbReference type="ARBA" id="ARBA00022692"/>
    </source>
</evidence>
<dbReference type="PANTHER" id="PTHR38438">
    <property type="entry name" value="RIBOFLAVIN TRANSPORTER RIBU"/>
    <property type="match status" value="1"/>
</dbReference>
<dbReference type="RefSeq" id="WP_045087094.1">
    <property type="nucleotide sequence ID" value="NZ_LN824141.1"/>
</dbReference>
<keyword evidence="11" id="KW-1185">Reference proteome</keyword>
<keyword evidence="4 8" id="KW-1003">Cell membrane</keyword>
<evidence type="ECO:0000313" key="10">
    <source>
        <dbReference type="EMBL" id="CEP77477.1"/>
    </source>
</evidence>
<evidence type="ECO:0000256" key="7">
    <source>
        <dbReference type="ARBA" id="ARBA00023136"/>
    </source>
</evidence>
<organism evidence="10 11">
    <name type="scientific">Defluviitoga tunisiensis</name>
    <dbReference type="NCBI Taxonomy" id="1006576"/>
    <lineage>
        <taxon>Bacteria</taxon>
        <taxon>Thermotogati</taxon>
        <taxon>Thermotogota</taxon>
        <taxon>Thermotogae</taxon>
        <taxon>Petrotogales</taxon>
        <taxon>Petrotogaceae</taxon>
        <taxon>Defluviitoga</taxon>
    </lineage>
</organism>
<sequence length="184" mass="21049">MNSRKVAVVGIFGALAFLLTFIEFPIIPLLPFLKFDPSDCMVFLVTLIYGFFPGLFTLLIKNFLFIFRSGEGGLIGILMNILAGTVFIFFLTTLRKLKINVWVNYIISSLITGVVAFLLNYYIAIPIFTNQPTLQFVQNIGISVQIFFYLVLLFNFIKFFTNSFVSHLLVKKTRIENFIKEKAK</sequence>
<evidence type="ECO:0000256" key="6">
    <source>
        <dbReference type="ARBA" id="ARBA00022989"/>
    </source>
</evidence>
<dbReference type="Gene3D" id="1.10.1760.20">
    <property type="match status" value="1"/>
</dbReference>
<keyword evidence="6 9" id="KW-1133">Transmembrane helix</keyword>
<dbReference type="KEGG" id="dtn:DTL3_0146"/>
<dbReference type="InterPro" id="IPR025720">
    <property type="entry name" value="RibU"/>
</dbReference>
<evidence type="ECO:0000313" key="11">
    <source>
        <dbReference type="Proteomes" id="UP000032809"/>
    </source>
</evidence>
<feature type="transmembrane region" description="Helical" evidence="9">
    <location>
        <begin position="136"/>
        <end position="157"/>
    </location>
</feature>
<feature type="transmembrane region" description="Helical" evidence="9">
    <location>
        <begin position="73"/>
        <end position="94"/>
    </location>
</feature>
<comment type="subcellular location">
    <subcellularLocation>
        <location evidence="1">Cell membrane</location>
        <topology evidence="1">Multi-pass membrane protein</topology>
    </subcellularLocation>
</comment>
<dbReference type="Proteomes" id="UP000032809">
    <property type="component" value="Chromosome I"/>
</dbReference>
<evidence type="ECO:0000256" key="9">
    <source>
        <dbReference type="SAM" id="Phobius"/>
    </source>
</evidence>
<evidence type="ECO:0000256" key="2">
    <source>
        <dbReference type="ARBA" id="ARBA00005540"/>
    </source>
</evidence>
<evidence type="ECO:0000256" key="4">
    <source>
        <dbReference type="ARBA" id="ARBA00022475"/>
    </source>
</evidence>
<feature type="transmembrane region" description="Helical" evidence="9">
    <location>
        <begin position="42"/>
        <end position="67"/>
    </location>
</feature>